<dbReference type="EMBL" id="JASJOS010000019">
    <property type="protein sequence ID" value="MDJ1485314.1"/>
    <property type="molecule type" value="Genomic_DNA"/>
</dbReference>
<feature type="signal peptide" evidence="1">
    <location>
        <begin position="1"/>
        <end position="21"/>
    </location>
</feature>
<reference evidence="3" key="1">
    <citation type="submission" date="2023-05" db="EMBL/GenBank/DDBJ databases">
        <authorList>
            <person name="Zhang X."/>
        </authorList>
    </citation>
    <scope>NUCLEOTIDE SEQUENCE</scope>
    <source>
        <strain evidence="3">YF14B1</strain>
    </source>
</reference>
<organism evidence="3 4">
    <name type="scientific">Xanthocytophaga flava</name>
    <dbReference type="NCBI Taxonomy" id="3048013"/>
    <lineage>
        <taxon>Bacteria</taxon>
        <taxon>Pseudomonadati</taxon>
        <taxon>Bacteroidota</taxon>
        <taxon>Cytophagia</taxon>
        <taxon>Cytophagales</taxon>
        <taxon>Rhodocytophagaceae</taxon>
        <taxon>Xanthocytophaga</taxon>
    </lineage>
</organism>
<accession>A0AAE3UCY3</accession>
<proteinExistence type="predicted"/>
<dbReference type="Pfam" id="PF13568">
    <property type="entry name" value="OMP_b-brl_2"/>
    <property type="match status" value="1"/>
</dbReference>
<feature type="domain" description="Outer membrane protein beta-barrel" evidence="2">
    <location>
        <begin position="24"/>
        <end position="174"/>
    </location>
</feature>
<dbReference type="AlphaFoldDB" id="A0AAE3UCY3"/>
<comment type="caution">
    <text evidence="3">The sequence shown here is derived from an EMBL/GenBank/DDBJ whole genome shotgun (WGS) entry which is preliminary data.</text>
</comment>
<protein>
    <submittedName>
        <fullName evidence="3">Porin family protein</fullName>
    </submittedName>
</protein>
<dbReference type="RefSeq" id="WP_313987700.1">
    <property type="nucleotide sequence ID" value="NZ_JASJOS010000019.1"/>
</dbReference>
<dbReference type="InterPro" id="IPR011250">
    <property type="entry name" value="OMP/PagP_B-barrel"/>
</dbReference>
<evidence type="ECO:0000256" key="1">
    <source>
        <dbReference type="SAM" id="SignalP"/>
    </source>
</evidence>
<gene>
    <name evidence="3" type="ORF">QNI16_32785</name>
</gene>
<evidence type="ECO:0000313" key="3">
    <source>
        <dbReference type="EMBL" id="MDJ1485314.1"/>
    </source>
</evidence>
<name>A0AAE3UCY3_9BACT</name>
<feature type="chain" id="PRO_5042010859" evidence="1">
    <location>
        <begin position="22"/>
        <end position="208"/>
    </location>
</feature>
<evidence type="ECO:0000313" key="4">
    <source>
        <dbReference type="Proteomes" id="UP001241110"/>
    </source>
</evidence>
<dbReference type="SUPFAM" id="SSF56925">
    <property type="entry name" value="OMPA-like"/>
    <property type="match status" value="1"/>
</dbReference>
<evidence type="ECO:0000259" key="2">
    <source>
        <dbReference type="Pfam" id="PF13568"/>
    </source>
</evidence>
<keyword evidence="1" id="KW-0732">Signal</keyword>
<dbReference type="InterPro" id="IPR025665">
    <property type="entry name" value="Beta-barrel_OMP_2"/>
</dbReference>
<sequence>MFLKKIKILLLIFCLSSISNAYSQIKIGIKTGVNISNGKFTQNGAKEKLNNIVRFNAGLTSETALNESLFLRSELLYSWKGWAFDANTFGSSGNMNMHYITVPLLVGYNITPKFSAVLGPEFGYLIKAVRSPNISIDYTDFYRRFDMAASIGLLYRLSKNIGIETRYTYGFIPVAPELPNGNQNLTSESYTGYNKTFQAGIFYFIGNK</sequence>
<dbReference type="Proteomes" id="UP001241110">
    <property type="component" value="Unassembled WGS sequence"/>
</dbReference>